<dbReference type="Proteomes" id="UP000736672">
    <property type="component" value="Unassembled WGS sequence"/>
</dbReference>
<dbReference type="AlphaFoldDB" id="A0A9P9HW08"/>
<gene>
    <name evidence="1" type="ORF">B0J15DRAFT_464183</name>
</gene>
<proteinExistence type="predicted"/>
<dbReference type="OrthoDB" id="5103128at2759"/>
<reference evidence="1" key="1">
    <citation type="journal article" date="2021" name="Nat. Commun.">
        <title>Genetic determinants of endophytism in the Arabidopsis root mycobiome.</title>
        <authorList>
            <person name="Mesny F."/>
            <person name="Miyauchi S."/>
            <person name="Thiergart T."/>
            <person name="Pickel B."/>
            <person name="Atanasova L."/>
            <person name="Karlsson M."/>
            <person name="Huettel B."/>
            <person name="Barry K.W."/>
            <person name="Haridas S."/>
            <person name="Chen C."/>
            <person name="Bauer D."/>
            <person name="Andreopoulos W."/>
            <person name="Pangilinan J."/>
            <person name="LaButti K."/>
            <person name="Riley R."/>
            <person name="Lipzen A."/>
            <person name="Clum A."/>
            <person name="Drula E."/>
            <person name="Henrissat B."/>
            <person name="Kohler A."/>
            <person name="Grigoriev I.V."/>
            <person name="Martin F.M."/>
            <person name="Hacquard S."/>
        </authorList>
    </citation>
    <scope>NUCLEOTIDE SEQUENCE</scope>
    <source>
        <strain evidence="1">FSSC 5 MPI-SDFR-AT-0091</strain>
    </source>
</reference>
<name>A0A9P9HW08_FUSSL</name>
<dbReference type="EMBL" id="JAGTJS010000007">
    <property type="protein sequence ID" value="KAH7264276.1"/>
    <property type="molecule type" value="Genomic_DNA"/>
</dbReference>
<protein>
    <submittedName>
        <fullName evidence="1">Uncharacterized protein</fullName>
    </submittedName>
</protein>
<evidence type="ECO:0000313" key="1">
    <source>
        <dbReference type="EMBL" id="KAH7264276.1"/>
    </source>
</evidence>
<keyword evidence="2" id="KW-1185">Reference proteome</keyword>
<accession>A0A9P9HW08</accession>
<organism evidence="1 2">
    <name type="scientific">Fusarium solani</name>
    <name type="common">Filamentous fungus</name>
    <dbReference type="NCBI Taxonomy" id="169388"/>
    <lineage>
        <taxon>Eukaryota</taxon>
        <taxon>Fungi</taxon>
        <taxon>Dikarya</taxon>
        <taxon>Ascomycota</taxon>
        <taxon>Pezizomycotina</taxon>
        <taxon>Sordariomycetes</taxon>
        <taxon>Hypocreomycetidae</taxon>
        <taxon>Hypocreales</taxon>
        <taxon>Nectriaceae</taxon>
        <taxon>Fusarium</taxon>
        <taxon>Fusarium solani species complex</taxon>
    </lineage>
</organism>
<comment type="caution">
    <text evidence="1">The sequence shown here is derived from an EMBL/GenBank/DDBJ whole genome shotgun (WGS) entry which is preliminary data.</text>
</comment>
<sequence length="117" mass="13421">MFRQTIALCHNTDYRTLFSRGISRANAILWLDSHIEAKNTVYRPWFMMVVANSASESRERMLTSLIHPAIQPLAYQYLLGKDKWFADIFDKWNQIGLVQKAAKALHEESQANVAPPG</sequence>
<evidence type="ECO:0000313" key="2">
    <source>
        <dbReference type="Proteomes" id="UP000736672"/>
    </source>
</evidence>